<dbReference type="AlphaFoldDB" id="A0A1G6JDZ9"/>
<evidence type="ECO:0000256" key="10">
    <source>
        <dbReference type="ARBA" id="ARBA00023172"/>
    </source>
</evidence>
<dbReference type="PANTHER" id="PTHR30194:SF3">
    <property type="entry name" value="CROSSOVER JUNCTION ENDODEOXYRIBONUCLEASE RUVC"/>
    <property type="match status" value="1"/>
</dbReference>
<keyword evidence="6 14" id="KW-0227">DNA damage</keyword>
<feature type="binding site" evidence="14">
    <location>
        <position position="67"/>
    </location>
    <ligand>
        <name>Mg(2+)</name>
        <dbReference type="ChEBI" id="CHEBI:18420"/>
        <label>2</label>
    </ligand>
</feature>
<feature type="binding site" evidence="14">
    <location>
        <position position="7"/>
    </location>
    <ligand>
        <name>Mg(2+)</name>
        <dbReference type="ChEBI" id="CHEBI:18420"/>
        <label>1</label>
    </ligand>
</feature>
<dbReference type="GO" id="GO:0006281">
    <property type="term" value="P:DNA repair"/>
    <property type="evidence" value="ECO:0007669"/>
    <property type="project" value="UniProtKB-UniRule"/>
</dbReference>
<keyword evidence="7 14" id="KW-0378">Hydrolase</keyword>
<dbReference type="EMBL" id="SRME01000002">
    <property type="protein sequence ID" value="TGG88196.1"/>
    <property type="molecule type" value="Genomic_DNA"/>
</dbReference>
<dbReference type="GO" id="GO:0000287">
    <property type="term" value="F:magnesium ion binding"/>
    <property type="evidence" value="ECO:0007669"/>
    <property type="project" value="UniProtKB-UniRule"/>
</dbReference>
<protein>
    <recommendedName>
        <fullName evidence="14 15">Crossover junction endodeoxyribonuclease RuvC</fullName>
        <ecNumber evidence="14 15">3.1.21.10</ecNumber>
    </recommendedName>
    <alternativeName>
        <fullName evidence="14">Holliday junction nuclease RuvC</fullName>
    </alternativeName>
    <alternativeName>
        <fullName evidence="14">Holliday junction resolvase RuvC</fullName>
    </alternativeName>
</protein>
<gene>
    <name evidence="14 17" type="primary">ruvC</name>
    <name evidence="17" type="ORF">E4650_03930</name>
    <name evidence="16" type="ORF">SAMN04488588_0501</name>
</gene>
<dbReference type="PRINTS" id="PR00696">
    <property type="entry name" value="RSOLVASERUVC"/>
</dbReference>
<keyword evidence="2 14" id="KW-0963">Cytoplasm</keyword>
<dbReference type="CDD" id="cd16962">
    <property type="entry name" value="RuvC"/>
    <property type="match status" value="1"/>
</dbReference>
<evidence type="ECO:0000256" key="15">
    <source>
        <dbReference type="NCBIfam" id="TIGR00228"/>
    </source>
</evidence>
<reference evidence="17 19" key="2">
    <citation type="submission" date="2019-04" db="EMBL/GenBank/DDBJ databases">
        <title>Draft genome sequence data and analysis of a Fermenting Bacterium, Geotoga petraea strain HO-Geo1, isolated from heavy-oil petroleum reservoir in Russia.</title>
        <authorList>
            <person name="Grouzdev D.S."/>
            <person name="Semenova E.M."/>
            <person name="Sokolova D.S."/>
            <person name="Tourova T.P."/>
            <person name="Poltaraus A.B."/>
            <person name="Nazina T.N."/>
        </authorList>
    </citation>
    <scope>NUCLEOTIDE SEQUENCE [LARGE SCALE GENOMIC DNA]</scope>
    <source>
        <strain evidence="17 19">HO-Geo1</strain>
    </source>
</reference>
<dbReference type="SUPFAM" id="SSF53098">
    <property type="entry name" value="Ribonuclease H-like"/>
    <property type="match status" value="1"/>
</dbReference>
<dbReference type="InterPro" id="IPR002176">
    <property type="entry name" value="X-over_junc_endoDNase_RuvC"/>
</dbReference>
<evidence type="ECO:0000256" key="1">
    <source>
        <dbReference type="ARBA" id="ARBA00009518"/>
    </source>
</evidence>
<keyword evidence="11 14" id="KW-0234">DNA repair</keyword>
<evidence type="ECO:0000313" key="18">
    <source>
        <dbReference type="Proteomes" id="UP000199322"/>
    </source>
</evidence>
<accession>A0A1G6JDZ9</accession>
<dbReference type="EMBL" id="FMYV01000002">
    <property type="protein sequence ID" value="SDC16867.1"/>
    <property type="molecule type" value="Genomic_DNA"/>
</dbReference>
<comment type="catalytic activity">
    <reaction evidence="12 14">
        <text>Endonucleolytic cleavage at a junction such as a reciprocal single-stranded crossover between two homologous DNA duplexes (Holliday junction).</text>
        <dbReference type="EC" id="3.1.21.10"/>
    </reaction>
</comment>
<comment type="subcellular location">
    <subcellularLocation>
        <location evidence="14">Cytoplasm</location>
    </subcellularLocation>
</comment>
<dbReference type="GO" id="GO:0006310">
    <property type="term" value="P:DNA recombination"/>
    <property type="evidence" value="ECO:0007669"/>
    <property type="project" value="UniProtKB-UniRule"/>
</dbReference>
<evidence type="ECO:0000313" key="19">
    <source>
        <dbReference type="Proteomes" id="UP000297288"/>
    </source>
</evidence>
<evidence type="ECO:0000256" key="8">
    <source>
        <dbReference type="ARBA" id="ARBA00022842"/>
    </source>
</evidence>
<comment type="cofactor">
    <cofactor evidence="14">
        <name>Mg(2+)</name>
        <dbReference type="ChEBI" id="CHEBI:18420"/>
    </cofactor>
    <text evidence="14">Binds 2 Mg(2+) ion per subunit.</text>
</comment>
<dbReference type="PANTHER" id="PTHR30194">
    <property type="entry name" value="CROSSOVER JUNCTION ENDODEOXYRIBONUCLEASE RUVC"/>
    <property type="match status" value="1"/>
</dbReference>
<feature type="active site" evidence="14">
    <location>
        <position position="67"/>
    </location>
</feature>
<name>A0A1G6JDZ9_9BACT</name>
<dbReference type="GO" id="GO:0005737">
    <property type="term" value="C:cytoplasm"/>
    <property type="evidence" value="ECO:0007669"/>
    <property type="project" value="UniProtKB-SubCell"/>
</dbReference>
<dbReference type="OrthoDB" id="9805499at2"/>
<dbReference type="Pfam" id="PF02075">
    <property type="entry name" value="RuvC"/>
    <property type="match status" value="1"/>
</dbReference>
<dbReference type="RefSeq" id="WP_091402537.1">
    <property type="nucleotide sequence ID" value="NZ_FMYV01000002.1"/>
</dbReference>
<evidence type="ECO:0000256" key="12">
    <source>
        <dbReference type="ARBA" id="ARBA00029354"/>
    </source>
</evidence>
<dbReference type="GO" id="GO:0003677">
    <property type="term" value="F:DNA binding"/>
    <property type="evidence" value="ECO:0007669"/>
    <property type="project" value="UniProtKB-KW"/>
</dbReference>
<dbReference type="NCBIfam" id="TIGR00228">
    <property type="entry name" value="ruvC"/>
    <property type="match status" value="1"/>
</dbReference>
<keyword evidence="8 14" id="KW-0460">Magnesium</keyword>
<dbReference type="FunFam" id="3.30.420.10:FF:000002">
    <property type="entry name" value="Crossover junction endodeoxyribonuclease RuvC"/>
    <property type="match status" value="1"/>
</dbReference>
<keyword evidence="4 14" id="KW-0479">Metal-binding</keyword>
<organism evidence="16 18">
    <name type="scientific">Geotoga petraea</name>
    <dbReference type="NCBI Taxonomy" id="28234"/>
    <lineage>
        <taxon>Bacteria</taxon>
        <taxon>Thermotogati</taxon>
        <taxon>Thermotogota</taxon>
        <taxon>Thermotogae</taxon>
        <taxon>Petrotogales</taxon>
        <taxon>Petrotogaceae</taxon>
        <taxon>Geotoga</taxon>
    </lineage>
</organism>
<reference evidence="16 18" key="1">
    <citation type="submission" date="2016-10" db="EMBL/GenBank/DDBJ databases">
        <authorList>
            <person name="de Groot N.N."/>
        </authorList>
    </citation>
    <scope>NUCLEOTIDE SEQUENCE [LARGE SCALE GENOMIC DNA]</scope>
    <source>
        <strain evidence="16 18">WG14</strain>
    </source>
</reference>
<dbReference type="InterPro" id="IPR036397">
    <property type="entry name" value="RNaseH_sf"/>
</dbReference>
<evidence type="ECO:0000313" key="16">
    <source>
        <dbReference type="EMBL" id="SDC16867.1"/>
    </source>
</evidence>
<dbReference type="Proteomes" id="UP000199322">
    <property type="component" value="Unassembled WGS sequence"/>
</dbReference>
<feature type="binding site" evidence="14">
    <location>
        <position position="140"/>
    </location>
    <ligand>
        <name>Mg(2+)</name>
        <dbReference type="ChEBI" id="CHEBI:18420"/>
        <label>1</label>
    </ligand>
</feature>
<dbReference type="GO" id="GO:0008821">
    <property type="term" value="F:crossover junction DNA endonuclease activity"/>
    <property type="evidence" value="ECO:0007669"/>
    <property type="project" value="UniProtKB-UniRule"/>
</dbReference>
<proteinExistence type="inferred from homology"/>
<keyword evidence="18" id="KW-1185">Reference proteome</keyword>
<keyword evidence="5 14" id="KW-0255">Endonuclease</keyword>
<evidence type="ECO:0000256" key="11">
    <source>
        <dbReference type="ARBA" id="ARBA00023204"/>
    </source>
</evidence>
<evidence type="ECO:0000256" key="4">
    <source>
        <dbReference type="ARBA" id="ARBA00022723"/>
    </source>
</evidence>
<dbReference type="PROSITE" id="PS01321">
    <property type="entry name" value="RUVC"/>
    <property type="match status" value="1"/>
</dbReference>
<dbReference type="STRING" id="28234.SAMN04488588_0501"/>
<dbReference type="NCBIfam" id="NF000711">
    <property type="entry name" value="PRK00039.2-1"/>
    <property type="match status" value="1"/>
</dbReference>
<dbReference type="InterPro" id="IPR012337">
    <property type="entry name" value="RNaseH-like_sf"/>
</dbReference>
<dbReference type="Proteomes" id="UP000297288">
    <property type="component" value="Unassembled WGS sequence"/>
</dbReference>
<comment type="function">
    <text evidence="14">The RuvA-RuvB-RuvC complex processes Holliday junction (HJ) DNA during genetic recombination and DNA repair. Endonuclease that resolves HJ intermediates. Cleaves cruciform DNA by making single-stranded nicks across the HJ at symmetrical positions within the homologous arms, yielding a 5'-phosphate and a 3'-hydroxyl group; requires a central core of homology in the junction. The consensus cleavage sequence is 5'-(A/T)TT(C/G)-3'. Cleavage occurs on the 3'-side of the TT dinucleotide at the point of strand exchange. HJ branch migration catalyzed by RuvA-RuvB allows RuvC to scan DNA until it finds its consensus sequence, where it cleaves and resolves the cruciform DNA.</text>
</comment>
<evidence type="ECO:0000256" key="13">
    <source>
        <dbReference type="ARBA" id="ARBA00065075"/>
    </source>
</evidence>
<dbReference type="InterPro" id="IPR020563">
    <property type="entry name" value="X-over_junc_endoDNase_Mg_BS"/>
</dbReference>
<evidence type="ECO:0000256" key="2">
    <source>
        <dbReference type="ARBA" id="ARBA00022490"/>
    </source>
</evidence>
<keyword evidence="9 14" id="KW-0238">DNA-binding</keyword>
<evidence type="ECO:0000256" key="14">
    <source>
        <dbReference type="HAMAP-Rule" id="MF_00034"/>
    </source>
</evidence>
<evidence type="ECO:0000313" key="17">
    <source>
        <dbReference type="EMBL" id="TGG88196.1"/>
    </source>
</evidence>
<feature type="active site" evidence="14">
    <location>
        <position position="7"/>
    </location>
</feature>
<comment type="similarity">
    <text evidence="1 14">Belongs to the RuvC family.</text>
</comment>
<evidence type="ECO:0000256" key="7">
    <source>
        <dbReference type="ARBA" id="ARBA00022801"/>
    </source>
</evidence>
<dbReference type="EC" id="3.1.21.10" evidence="14 15"/>
<evidence type="ECO:0000256" key="5">
    <source>
        <dbReference type="ARBA" id="ARBA00022759"/>
    </source>
</evidence>
<keyword evidence="3 14" id="KW-0540">Nuclease</keyword>
<keyword evidence="10 14" id="KW-0233">DNA recombination</keyword>
<evidence type="ECO:0000256" key="9">
    <source>
        <dbReference type="ARBA" id="ARBA00023125"/>
    </source>
</evidence>
<sequence>MRILGIDPGYGKIGYGVLDKIGNKFKTIDFGVIYTDKDKELPLRLYEIKQKITTLIEKYNPDESSVEDLFFFRNVTTAIQVGEARGVILVALVENKIPIYEYTPFQIKQAVTGYGRAEKGQVARTLKLLLNLKKNPTPDDAADALAAAFCHGNFRGVI</sequence>
<comment type="subunit">
    <text evidence="13 14">Homodimer which binds Holliday junction (HJ) DNA. The HJ becomes 2-fold symmetrical on binding to RuvC with unstacked arms; it has a different conformation from HJ DNA in complex with RuvA. In the full resolvosome a probable DNA-RuvA(4)-RuvB(12)-RuvC(2) complex forms which resolves the HJ.</text>
</comment>
<evidence type="ECO:0000256" key="3">
    <source>
        <dbReference type="ARBA" id="ARBA00022722"/>
    </source>
</evidence>
<feature type="active site" evidence="14">
    <location>
        <position position="140"/>
    </location>
</feature>
<dbReference type="GO" id="GO:0048476">
    <property type="term" value="C:Holliday junction resolvase complex"/>
    <property type="evidence" value="ECO:0007669"/>
    <property type="project" value="UniProtKB-UniRule"/>
</dbReference>
<evidence type="ECO:0000256" key="6">
    <source>
        <dbReference type="ARBA" id="ARBA00022763"/>
    </source>
</evidence>
<dbReference type="HAMAP" id="MF_00034">
    <property type="entry name" value="RuvC"/>
    <property type="match status" value="1"/>
</dbReference>
<dbReference type="Gene3D" id="3.30.420.10">
    <property type="entry name" value="Ribonuclease H-like superfamily/Ribonuclease H"/>
    <property type="match status" value="1"/>
</dbReference>